<feature type="region of interest" description="Disordered" evidence="1">
    <location>
        <begin position="219"/>
        <end position="247"/>
    </location>
</feature>
<dbReference type="PANTHER" id="PTHR38463">
    <property type="entry name" value="STRESS RESPONSE PROTEIN YSNF"/>
    <property type="match status" value="1"/>
</dbReference>
<accession>A0ABU7K8M4</accession>
<dbReference type="InterPro" id="IPR052967">
    <property type="entry name" value="Stress_Response_Assoc"/>
</dbReference>
<dbReference type="InterPro" id="IPR014747">
    <property type="entry name" value="Bac_photo_RC_H_C"/>
</dbReference>
<proteinExistence type="predicted"/>
<comment type="caution">
    <text evidence="4">The sequence shown here is derived from an EMBL/GenBank/DDBJ whole genome shotgun (WGS) entry which is preliminary data.</text>
</comment>
<protein>
    <submittedName>
        <fullName evidence="4">PRC and DUF2382 domain-containing protein</fullName>
    </submittedName>
</protein>
<dbReference type="EMBL" id="JAUZMY010000010">
    <property type="protein sequence ID" value="MEE2037917.1"/>
    <property type="molecule type" value="Genomic_DNA"/>
</dbReference>
<evidence type="ECO:0000256" key="1">
    <source>
        <dbReference type="SAM" id="MobiDB-lite"/>
    </source>
</evidence>
<evidence type="ECO:0000259" key="3">
    <source>
        <dbReference type="Pfam" id="PF09557"/>
    </source>
</evidence>
<feature type="domain" description="DUF2382" evidence="3">
    <location>
        <begin position="181"/>
        <end position="290"/>
    </location>
</feature>
<sequence>MARDRAPGDFIGHHVLDEEGHSVGKIKQVYLDDETNEPSWVSVETGLFGRNETLVPLQGSQPKEEDIQVPFDKATVKDAPNVDADRHISPEEERLVRDYYARHGSVDASGRHEHGTAEPGSAGEASEGVGTGGRSAMDGTAGTAAAAGTAGMAGTSGDTEMAGTGADADMGGMPDPDDVSMIRSEERVDIGVERHEAGHARLHKYVETEQFDEAVPLHHDELQMERRPVTDASGVDETGDMREEEETFTLYEERPVVSKERVPVEEVHVRKRDVTREEHVQGERRRERIELEDDDGEPSGS</sequence>
<feature type="compositionally biased region" description="Acidic residues" evidence="1">
    <location>
        <begin position="290"/>
        <end position="301"/>
    </location>
</feature>
<evidence type="ECO:0000313" key="5">
    <source>
        <dbReference type="Proteomes" id="UP001356095"/>
    </source>
</evidence>
<feature type="compositionally biased region" description="Low complexity" evidence="1">
    <location>
        <begin position="135"/>
        <end position="174"/>
    </location>
</feature>
<dbReference type="Gene3D" id="3.90.50.10">
    <property type="entry name" value="Photosynthetic Reaction Center, subunit H, domain 2"/>
    <property type="match status" value="1"/>
</dbReference>
<dbReference type="InterPro" id="IPR011033">
    <property type="entry name" value="PRC_barrel-like_sf"/>
</dbReference>
<dbReference type="Proteomes" id="UP001356095">
    <property type="component" value="Unassembled WGS sequence"/>
</dbReference>
<organism evidence="4 5">
    <name type="scientific">Nocardiopsis codii</name>
    <dbReference type="NCBI Taxonomy" id="3065942"/>
    <lineage>
        <taxon>Bacteria</taxon>
        <taxon>Bacillati</taxon>
        <taxon>Actinomycetota</taxon>
        <taxon>Actinomycetes</taxon>
        <taxon>Streptosporangiales</taxon>
        <taxon>Nocardiopsidaceae</taxon>
        <taxon>Nocardiopsis</taxon>
    </lineage>
</organism>
<dbReference type="Pfam" id="PF05239">
    <property type="entry name" value="PRC"/>
    <property type="match status" value="1"/>
</dbReference>
<feature type="region of interest" description="Disordered" evidence="1">
    <location>
        <begin position="105"/>
        <end position="179"/>
    </location>
</feature>
<evidence type="ECO:0000259" key="2">
    <source>
        <dbReference type="Pfam" id="PF05239"/>
    </source>
</evidence>
<name>A0ABU7K8M4_9ACTN</name>
<evidence type="ECO:0000313" key="4">
    <source>
        <dbReference type="EMBL" id="MEE2037917.1"/>
    </source>
</evidence>
<dbReference type="PANTHER" id="PTHR38463:SF1">
    <property type="entry name" value="STRESS RESPONSE PROTEIN YSNF"/>
    <property type="match status" value="1"/>
</dbReference>
<dbReference type="SUPFAM" id="SSF50346">
    <property type="entry name" value="PRC-barrel domain"/>
    <property type="match status" value="1"/>
</dbReference>
<dbReference type="Pfam" id="PF09557">
    <property type="entry name" value="DUF2382"/>
    <property type="match status" value="1"/>
</dbReference>
<feature type="region of interest" description="Disordered" evidence="1">
    <location>
        <begin position="272"/>
        <end position="301"/>
    </location>
</feature>
<feature type="domain" description="PRC-barrel" evidence="2">
    <location>
        <begin position="9"/>
        <end position="74"/>
    </location>
</feature>
<reference evidence="4 5" key="1">
    <citation type="submission" date="2023-08" db="EMBL/GenBank/DDBJ databases">
        <authorList>
            <person name="Girao M."/>
            <person name="Carvalho M.F."/>
        </authorList>
    </citation>
    <scope>NUCLEOTIDE SEQUENCE [LARGE SCALE GENOMIC DNA]</scope>
    <source>
        <strain evidence="4 5">CT-R113</strain>
    </source>
</reference>
<dbReference type="InterPro" id="IPR027275">
    <property type="entry name" value="PRC-brl_dom"/>
</dbReference>
<feature type="compositionally biased region" description="Basic and acidic residues" evidence="1">
    <location>
        <begin position="219"/>
        <end position="229"/>
    </location>
</feature>
<feature type="compositionally biased region" description="Basic and acidic residues" evidence="1">
    <location>
        <begin position="272"/>
        <end position="289"/>
    </location>
</feature>
<gene>
    <name evidence="4" type="ORF">Q8791_11880</name>
</gene>
<feature type="compositionally biased region" description="Basic and acidic residues" evidence="1">
    <location>
        <begin position="105"/>
        <end position="116"/>
    </location>
</feature>
<keyword evidence="5" id="KW-1185">Reference proteome</keyword>
<dbReference type="InterPro" id="IPR019060">
    <property type="entry name" value="DUF2382"/>
</dbReference>
<dbReference type="RefSeq" id="WP_330091708.1">
    <property type="nucleotide sequence ID" value="NZ_JAUZMY010000010.1"/>
</dbReference>